<dbReference type="Proteomes" id="UP000735302">
    <property type="component" value="Unassembled WGS sequence"/>
</dbReference>
<evidence type="ECO:0000256" key="1">
    <source>
        <dbReference type="ARBA" id="ARBA00000306"/>
    </source>
</evidence>
<evidence type="ECO:0000256" key="4">
    <source>
        <dbReference type="ARBA" id="ARBA00022801"/>
    </source>
</evidence>
<feature type="binding site" evidence="8">
    <location>
        <begin position="227"/>
        <end position="230"/>
    </location>
    <ligand>
        <name>substrate</name>
    </ligand>
</feature>
<dbReference type="EMBL" id="BLXT01003742">
    <property type="protein sequence ID" value="GFO04900.1"/>
    <property type="molecule type" value="Genomic_DNA"/>
</dbReference>
<dbReference type="GO" id="GO:0005737">
    <property type="term" value="C:cytoplasm"/>
    <property type="evidence" value="ECO:0007669"/>
    <property type="project" value="TreeGrafter"/>
</dbReference>
<evidence type="ECO:0000256" key="9">
    <source>
        <dbReference type="PIRSR" id="PIRSR600246-3"/>
    </source>
</evidence>
<dbReference type="InterPro" id="IPR033844">
    <property type="entry name" value="ASRGL1_meta"/>
</dbReference>
<reference evidence="10 11" key="1">
    <citation type="journal article" date="2021" name="Elife">
        <title>Chloroplast acquisition without the gene transfer in kleptoplastic sea slugs, Plakobranchus ocellatus.</title>
        <authorList>
            <person name="Maeda T."/>
            <person name="Takahashi S."/>
            <person name="Yoshida T."/>
            <person name="Shimamura S."/>
            <person name="Takaki Y."/>
            <person name="Nagai Y."/>
            <person name="Toyoda A."/>
            <person name="Suzuki Y."/>
            <person name="Arimoto A."/>
            <person name="Ishii H."/>
            <person name="Satoh N."/>
            <person name="Nishiyama T."/>
            <person name="Hasebe M."/>
            <person name="Maruyama T."/>
            <person name="Minagawa J."/>
            <person name="Obokata J."/>
            <person name="Shigenobu S."/>
        </authorList>
    </citation>
    <scope>NUCLEOTIDE SEQUENCE [LARGE SCALE GENOMIC DNA]</scope>
</reference>
<comment type="caution">
    <text evidence="10">The sequence shown here is derived from an EMBL/GenBank/DDBJ whole genome shotgun (WGS) entry which is preliminary data.</text>
</comment>
<name>A0AAV4A9P3_9GAST</name>
<sequence length="322" mass="33524">MSVPTIIVHGGARTFEPDLKEVVKDGVRAAARQGYDHLIGSGNAMDAVVEAVSAMEDNMVFNAGHGSMLNLNGDVEMDAIVIDGRNLASGAVCGLQGCANPVQVARLVMEKTKHCLLTADGARAFMKSQGIQPIPNRELVTQKAVVEFETYKKYSTAVEKVMLSRSIPPVTSDCDTVGAVAIDGNGNVAAATSTGGITAKLPGRVGDSCIIGSGAYADNAVGAVSTTGLGESIMRVCLARRIAELLEKGETADQASKHALDFMSKRVGGTAGVIVISAAGVSGTARVAHHFTTTNMVWAAISNGYMRWGIDPDQEESSELKA</sequence>
<comment type="similarity">
    <text evidence="2">Belongs to the Ntn-hydrolase family.</text>
</comment>
<dbReference type="PANTHER" id="PTHR10188:SF43">
    <property type="entry name" value="ASPARAGINASE (EUROFUNG)"/>
    <property type="match status" value="1"/>
</dbReference>
<evidence type="ECO:0000313" key="11">
    <source>
        <dbReference type="Proteomes" id="UP000735302"/>
    </source>
</evidence>
<dbReference type="GO" id="GO:0006508">
    <property type="term" value="P:proteolysis"/>
    <property type="evidence" value="ECO:0007669"/>
    <property type="project" value="UniProtKB-KW"/>
</dbReference>
<keyword evidence="3" id="KW-0645">Protease</keyword>
<feature type="active site" description="Nucleophile" evidence="7">
    <location>
        <position position="176"/>
    </location>
</feature>
<keyword evidence="11" id="KW-1185">Reference proteome</keyword>
<dbReference type="CDD" id="cd04702">
    <property type="entry name" value="ASRGL1_like"/>
    <property type="match status" value="1"/>
</dbReference>
<evidence type="ECO:0000256" key="3">
    <source>
        <dbReference type="ARBA" id="ARBA00022670"/>
    </source>
</evidence>
<dbReference type="AlphaFoldDB" id="A0AAV4A9P3"/>
<keyword evidence="4" id="KW-0378">Hydrolase</keyword>
<feature type="binding site" evidence="8">
    <location>
        <begin position="204"/>
        <end position="207"/>
    </location>
    <ligand>
        <name>substrate</name>
    </ligand>
</feature>
<feature type="site" description="Cleavage; by autolysis" evidence="9">
    <location>
        <begin position="175"/>
        <end position="176"/>
    </location>
</feature>
<evidence type="ECO:0000256" key="7">
    <source>
        <dbReference type="PIRSR" id="PIRSR600246-1"/>
    </source>
</evidence>
<proteinExistence type="inferred from homology"/>
<keyword evidence="5" id="KW-0068">Autocatalytic cleavage</keyword>
<evidence type="ECO:0000256" key="6">
    <source>
        <dbReference type="ARBA" id="ARBA00049366"/>
    </source>
</evidence>
<dbReference type="InterPro" id="IPR029055">
    <property type="entry name" value="Ntn_hydrolases_N"/>
</dbReference>
<comment type="catalytic activity">
    <reaction evidence="1">
        <text>Cleavage of a beta-linked Asp residue from the N-terminus of a polypeptide.</text>
        <dbReference type="EC" id="3.4.19.5"/>
    </reaction>
</comment>
<dbReference type="GO" id="GO:0004067">
    <property type="term" value="F:asparaginase activity"/>
    <property type="evidence" value="ECO:0007669"/>
    <property type="project" value="UniProtKB-EC"/>
</dbReference>
<accession>A0AAV4A9P3</accession>
<protein>
    <submittedName>
        <fullName evidence="10">Isoaspartyl peptidase/l-asparaginase</fullName>
    </submittedName>
</protein>
<evidence type="ECO:0000313" key="10">
    <source>
        <dbReference type="EMBL" id="GFO04900.1"/>
    </source>
</evidence>
<evidence type="ECO:0000256" key="5">
    <source>
        <dbReference type="ARBA" id="ARBA00022813"/>
    </source>
</evidence>
<organism evidence="10 11">
    <name type="scientific">Plakobranchus ocellatus</name>
    <dbReference type="NCBI Taxonomy" id="259542"/>
    <lineage>
        <taxon>Eukaryota</taxon>
        <taxon>Metazoa</taxon>
        <taxon>Spiralia</taxon>
        <taxon>Lophotrochozoa</taxon>
        <taxon>Mollusca</taxon>
        <taxon>Gastropoda</taxon>
        <taxon>Heterobranchia</taxon>
        <taxon>Euthyneura</taxon>
        <taxon>Panpulmonata</taxon>
        <taxon>Sacoglossa</taxon>
        <taxon>Placobranchoidea</taxon>
        <taxon>Plakobranchidae</taxon>
        <taxon>Plakobranchus</taxon>
    </lineage>
</organism>
<dbReference type="GO" id="GO:0033345">
    <property type="term" value="P:L-asparagine catabolic process via L-aspartate"/>
    <property type="evidence" value="ECO:0007669"/>
    <property type="project" value="TreeGrafter"/>
</dbReference>
<dbReference type="GO" id="GO:0008798">
    <property type="term" value="F:beta-aspartyl-peptidase activity"/>
    <property type="evidence" value="ECO:0007669"/>
    <property type="project" value="UniProtKB-EC"/>
</dbReference>
<evidence type="ECO:0000256" key="2">
    <source>
        <dbReference type="ARBA" id="ARBA00010872"/>
    </source>
</evidence>
<evidence type="ECO:0000256" key="8">
    <source>
        <dbReference type="PIRSR" id="PIRSR600246-2"/>
    </source>
</evidence>
<dbReference type="SUPFAM" id="SSF56235">
    <property type="entry name" value="N-terminal nucleophile aminohydrolases (Ntn hydrolases)"/>
    <property type="match status" value="1"/>
</dbReference>
<comment type="catalytic activity">
    <reaction evidence="6">
        <text>L-asparagine + H2O = L-aspartate + NH4(+)</text>
        <dbReference type="Rhea" id="RHEA:21016"/>
        <dbReference type="ChEBI" id="CHEBI:15377"/>
        <dbReference type="ChEBI" id="CHEBI:28938"/>
        <dbReference type="ChEBI" id="CHEBI:29991"/>
        <dbReference type="ChEBI" id="CHEBI:58048"/>
        <dbReference type="EC" id="3.5.1.1"/>
    </reaction>
</comment>
<dbReference type="InterPro" id="IPR000246">
    <property type="entry name" value="Peptidase_T2"/>
</dbReference>
<dbReference type="FunFam" id="3.60.20.30:FF:000001">
    <property type="entry name" value="Isoaspartyl peptidase/L-asparaginase"/>
    <property type="match status" value="1"/>
</dbReference>
<dbReference type="Pfam" id="PF01112">
    <property type="entry name" value="Asparaginase_2"/>
    <property type="match status" value="1"/>
</dbReference>
<dbReference type="PANTHER" id="PTHR10188">
    <property type="entry name" value="L-ASPARAGINASE"/>
    <property type="match status" value="1"/>
</dbReference>
<gene>
    <name evidence="10" type="ORF">PoB_003140500</name>
</gene>
<dbReference type="Gene3D" id="3.60.20.30">
    <property type="entry name" value="(Glycosyl)asparaginase"/>
    <property type="match status" value="1"/>
</dbReference>